<organism evidence="2">
    <name type="scientific">Amorphochlora amoebiformis</name>
    <dbReference type="NCBI Taxonomy" id="1561963"/>
    <lineage>
        <taxon>Eukaryota</taxon>
        <taxon>Sar</taxon>
        <taxon>Rhizaria</taxon>
        <taxon>Cercozoa</taxon>
        <taxon>Chlorarachniophyceae</taxon>
        <taxon>Amorphochlora</taxon>
    </lineage>
</organism>
<name>A0A7S0H5U7_9EUKA</name>
<dbReference type="EMBL" id="HBEM01031541">
    <property type="protein sequence ID" value="CAD8462528.1"/>
    <property type="molecule type" value="Transcribed_RNA"/>
</dbReference>
<proteinExistence type="predicted"/>
<accession>A0A7S0H5U7</accession>
<protein>
    <submittedName>
        <fullName evidence="2">Uncharacterized protein</fullName>
    </submittedName>
</protein>
<reference evidence="2" key="1">
    <citation type="submission" date="2021-01" db="EMBL/GenBank/DDBJ databases">
        <authorList>
            <person name="Corre E."/>
            <person name="Pelletier E."/>
            <person name="Niang G."/>
            <person name="Scheremetjew M."/>
            <person name="Finn R."/>
            <person name="Kale V."/>
            <person name="Holt S."/>
            <person name="Cochrane G."/>
            <person name="Meng A."/>
            <person name="Brown T."/>
            <person name="Cohen L."/>
        </authorList>
    </citation>
    <scope>NUCLEOTIDE SEQUENCE</scope>
    <source>
        <strain evidence="2">CCMP2058</strain>
    </source>
</reference>
<evidence type="ECO:0000256" key="1">
    <source>
        <dbReference type="SAM" id="MobiDB-lite"/>
    </source>
</evidence>
<gene>
    <name evidence="2" type="ORF">LAMO00422_LOCUS21488</name>
</gene>
<evidence type="ECO:0000313" key="2">
    <source>
        <dbReference type="EMBL" id="CAD8462528.1"/>
    </source>
</evidence>
<dbReference type="AlphaFoldDB" id="A0A7S0H5U7"/>
<sequence>MVLTDRQLDFAKAHLPAEVYEMAKYYKKRTDDVAINMVHRNIQEMIMKKGFVPNRLDHKSYRTNCENGAHNSVHLWYNYLPRKGYGPPGSRNPDPKCDKKPATTKGHFTGRDKGSFGPNRASRAYKGTPRKKENRANSTMRGVGVGASPRKTAPKTAPKPKTSWASVATGAGNKKTAVV</sequence>
<feature type="region of interest" description="Disordered" evidence="1">
    <location>
        <begin position="86"/>
        <end position="179"/>
    </location>
</feature>